<keyword evidence="2" id="KW-0413">Isomerase</keyword>
<reference evidence="2 3" key="1">
    <citation type="submission" date="2017-03" db="EMBL/GenBank/DDBJ databases">
        <authorList>
            <person name="Afonso C.L."/>
            <person name="Miller P.J."/>
            <person name="Scott M.A."/>
            <person name="Spackman E."/>
            <person name="Goraichik I."/>
            <person name="Dimitrov K.M."/>
            <person name="Suarez D.L."/>
            <person name="Swayne D.E."/>
        </authorList>
    </citation>
    <scope>NUCLEOTIDE SEQUENCE [LARGE SCALE GENOMIC DNA]</scope>
    <source>
        <strain evidence="2 3">CNRZ 918</strain>
    </source>
</reference>
<protein>
    <submittedName>
        <fullName evidence="2">Mycothiol maleylpyruvate isomerase N-terminal domain-containing protein</fullName>
    </submittedName>
</protein>
<proteinExistence type="predicted"/>
<organism evidence="2 3">
    <name type="scientific">Brevibacterium antiquum CNRZ 918</name>
    <dbReference type="NCBI Taxonomy" id="1255637"/>
    <lineage>
        <taxon>Bacteria</taxon>
        <taxon>Bacillati</taxon>
        <taxon>Actinomycetota</taxon>
        <taxon>Actinomycetes</taxon>
        <taxon>Micrococcales</taxon>
        <taxon>Brevibacteriaceae</taxon>
        <taxon>Brevibacterium</taxon>
    </lineage>
</organism>
<dbReference type="Proteomes" id="UP000234433">
    <property type="component" value="Unassembled WGS sequence"/>
</dbReference>
<evidence type="ECO:0000259" key="1">
    <source>
        <dbReference type="Pfam" id="PF11716"/>
    </source>
</evidence>
<accession>A0A2H1KT00</accession>
<evidence type="ECO:0000313" key="2">
    <source>
        <dbReference type="EMBL" id="SMY02896.1"/>
    </source>
</evidence>
<dbReference type="Pfam" id="PF11716">
    <property type="entry name" value="MDMPI_N"/>
    <property type="match status" value="1"/>
</dbReference>
<name>A0A2H1KT00_9MICO</name>
<keyword evidence="2" id="KW-0670">Pyruvate</keyword>
<sequence length="255" mass="27327">MQKMTGREWFDSSASALTALLPATRNQLDAPGLGEWDVRSLLGHTCRAFTTVERYLSAGAESPTRQPDVDSPADYYRGASAMLADAHQVELRGKDAGRELGDDPAAAAEAIAQRVCDLVARTPAHAIVLTPVGAMRLDDYLPSRAFELTVHGLDLALATGQPIPERLQQNIGNAITLCSQIATAKQAVQLLRGITGRDRLPPRLHRHLKQRGLGECEHFFGRAAEPVAPQSLWRLGACGAQGDRRGPASPRGGAA</sequence>
<dbReference type="InterPro" id="IPR034660">
    <property type="entry name" value="DinB/YfiT-like"/>
</dbReference>
<gene>
    <name evidence="2" type="ORF">BANT918_02775</name>
</gene>
<dbReference type="GO" id="GO:0016853">
    <property type="term" value="F:isomerase activity"/>
    <property type="evidence" value="ECO:0007669"/>
    <property type="project" value="UniProtKB-KW"/>
</dbReference>
<dbReference type="InterPro" id="IPR024344">
    <property type="entry name" value="MDMPI_metal-binding"/>
</dbReference>
<dbReference type="EMBL" id="FXZD01000010">
    <property type="protein sequence ID" value="SMY02896.1"/>
    <property type="molecule type" value="Genomic_DNA"/>
</dbReference>
<evidence type="ECO:0000313" key="3">
    <source>
        <dbReference type="Proteomes" id="UP000234433"/>
    </source>
</evidence>
<feature type="domain" description="Mycothiol-dependent maleylpyruvate isomerase metal-binding" evidence="1">
    <location>
        <begin position="17"/>
        <end position="156"/>
    </location>
</feature>
<dbReference type="Gene3D" id="1.20.120.450">
    <property type="entry name" value="dinb family like domain"/>
    <property type="match status" value="1"/>
</dbReference>
<dbReference type="OrthoDB" id="3292744at2"/>
<dbReference type="GO" id="GO:0046872">
    <property type="term" value="F:metal ion binding"/>
    <property type="evidence" value="ECO:0007669"/>
    <property type="project" value="InterPro"/>
</dbReference>
<dbReference type="SUPFAM" id="SSF109854">
    <property type="entry name" value="DinB/YfiT-like putative metalloenzymes"/>
    <property type="match status" value="1"/>
</dbReference>
<dbReference type="RefSeq" id="WP_101620803.1">
    <property type="nucleotide sequence ID" value="NZ_FXZD01000010.1"/>
</dbReference>
<dbReference type="AlphaFoldDB" id="A0A2H1KT00"/>